<dbReference type="Pfam" id="PF05048">
    <property type="entry name" value="NosD"/>
    <property type="match status" value="4"/>
</dbReference>
<dbReference type="Gene3D" id="2.60.40.10">
    <property type="entry name" value="Immunoglobulins"/>
    <property type="match status" value="4"/>
</dbReference>
<evidence type="ECO:0000256" key="3">
    <source>
        <dbReference type="ARBA" id="ARBA00022786"/>
    </source>
</evidence>
<evidence type="ECO:0000313" key="5">
    <source>
        <dbReference type="EMBL" id="QSZ68047.1"/>
    </source>
</evidence>
<organism evidence="5 6">
    <name type="scientific">Methanofollis aquaemaris</name>
    <dbReference type="NCBI Taxonomy" id="126734"/>
    <lineage>
        <taxon>Archaea</taxon>
        <taxon>Methanobacteriati</taxon>
        <taxon>Methanobacteriota</taxon>
        <taxon>Stenosarchaea group</taxon>
        <taxon>Methanomicrobia</taxon>
        <taxon>Methanomicrobiales</taxon>
        <taxon>Methanomicrobiaceae</taxon>
        <taxon>Methanofollis</taxon>
    </lineage>
</organism>
<sequence length="1587" mass="164900">MTAGDVILIRPGTYDESVTVNKRLTLKGEAGATVNGGITIIADGATIEGLAVNGAAGSRTIDVNWVADAVVRGCTVSGSRTGIYIESAPNCTVEGCTLDDTITYIGIDLFGSGQCRILDNQLSGSGSIGITLVDCPDCIISGNTVQDSDFAGIKLQSGCQGSVIVANTLSNTPSGIEVTGCTGQTTVLRDNTIVGARDEGVFLVDTDSLIVENITVRGGGYGVRLSSVDTITLANSTITGTGTGLYVESTTTDSLIANNLFNNTENIKVEAEITMTGTRWNTTKTAGENIRGGSFLGGNLWLTPEGKGFSQTRADLDLDGICDEGYAITDTAGEVVGTDFFPLQNGGPSANFTVTSPVFMPGVPVSFNDTSVGDPTSWSWTFGDETLTARNVTRTYDTAGTYLANLTVSNTLGTNTTTRTFTIEPFSIQAAVDAAAPGDIVLVPAGTYDEDVTVDKNITLRGSEGAVVNGKISLTNTATGATVEHLAVNGVAGFSTITVNADDAVVRECTISGGQKGIDLYSAENCTVEGCSVGGATDGISLYSMGQSRILDNQVTGCGCFGIVLIRDCPECIISGNSVQNCNSSGIQLQSGCQGSVVESNTCSHNNNGITVTGCAGTTTVLRDNTIIEDRNIAVNLQSGDSVIVENVTAKDGNYGVSLIDVENITITNSAFTGFTRYGLYVPIGSSAPHSLIANNLFNNSENFYLSSSADLSTIRWNTTKTEGTNIRGGSFLGGNLWLTPAGTGFSETHADFDLDGICDEGYAITDDNGDVAGTDFFPLQNGGPSANFSVTSSGMMVGMPVFFNDTSVGAPTSWSWTFDGQTETTQNVTRTYDVVGTYQATLTVKNEFGTNTTSRTLDVVPYTIQGAVNAASEGDVVLVPSGTYDEDVTVDKTLTLMGSEGAVLNGSITITADGATVENLAVNGVVGSTVITVNAADAVVRGCTIWDGGDGVRITSAPNCTVEGCTLGGTLTGNGIYLYSAGQSRILANQMTGCGGFGIILYSSCPGCFISGNTVQDCKERGIQLQSGCQGSVVISNTCSGNNGGLKVSGCKGQTTILRDNTLLENNYYGVSLEKADSVIVENVTVKDGTSGIFLTNVENITLTNSTFTGLTSCGLSVYPRYSATNSLIANNLFNNTWNVYIPDTSDLTGTRWNTTKTFGKNIRGGPFLGGNLWLTPDGTGFSETHEDRNGDGICDEGYDLGNGCIDSLPLHTCLPTADFIFAPTGGSTPLEVQFTQTCSGVNPRLYHWDFGDNTPAVEFVHPSHTFTTNGTHQVSLTVENAFGSSTTTKTVTALEPPTANFTVTPAGGKAPLTVVCTDTSTGCVFARLWDFGDGTTSTEPTPTHVYAKAGTYTVSLNVSNPYASDMMVQEKCITVEAPARSGGGGGGRSPASAGAASHIPAGGHASFGVRDAAIHEVEVTTAEAVSHILVTVEPTAKPNRIEAPAGAIFEYDEVTLYHTTDDALAGAELNFTVTKAWLEEQGAGPDDVVLYRYHDGAWHALPTRIVGEDEHRYSFTAESPGFSLFAIGIDASGPAPTVTPTGTVTALPVTTSTTAATTTPQQSPVPFGLAALAAGAALLLRGRRG</sequence>
<dbReference type="Gene3D" id="2.160.20.10">
    <property type="entry name" value="Single-stranded right-handed beta-helix, Pectin lyase-like"/>
    <property type="match status" value="3"/>
</dbReference>
<evidence type="ECO:0000256" key="2">
    <source>
        <dbReference type="ARBA" id="ARBA00022737"/>
    </source>
</evidence>
<keyword evidence="3" id="KW-0833">Ubl conjugation pathway</keyword>
<dbReference type="InterPro" id="IPR012334">
    <property type="entry name" value="Pectin_lyas_fold"/>
</dbReference>
<dbReference type="InterPro" id="IPR006633">
    <property type="entry name" value="Carb-bd_sugar_hydrolysis-dom"/>
</dbReference>
<dbReference type="SMART" id="SM00722">
    <property type="entry name" value="CASH"/>
    <property type="match status" value="6"/>
</dbReference>
<dbReference type="InterPro" id="IPR035986">
    <property type="entry name" value="PKD_dom_sf"/>
</dbReference>
<dbReference type="InterPro" id="IPR022441">
    <property type="entry name" value="Para_beta_helix_rpt-2"/>
</dbReference>
<dbReference type="InterPro" id="IPR013783">
    <property type="entry name" value="Ig-like_fold"/>
</dbReference>
<dbReference type="InterPro" id="IPR000601">
    <property type="entry name" value="PKD_dom"/>
</dbReference>
<dbReference type="FunFam" id="2.60.40.10:FF:000270">
    <property type="entry name" value="Cell surface protein"/>
    <property type="match status" value="1"/>
</dbReference>
<dbReference type="RefSeq" id="WP_322743882.1">
    <property type="nucleotide sequence ID" value="NZ_CP036172.1"/>
</dbReference>
<dbReference type="PROSITE" id="PS50093">
    <property type="entry name" value="PKD"/>
    <property type="match status" value="4"/>
</dbReference>
<reference evidence="5" key="1">
    <citation type="journal article" date="2001" name="Int. J. Syst. Evol. Microbiol.">
        <title>Methanofollis aquaemaris sp. nov., a methanogen isolated from an aquaculture fish pond.</title>
        <authorList>
            <person name="Lai M.C."/>
            <person name="Chen S.C."/>
        </authorList>
    </citation>
    <scope>NUCLEOTIDE SEQUENCE</scope>
    <source>
        <strain evidence="5">N2F9704</strain>
    </source>
</reference>
<dbReference type="SMART" id="SM00710">
    <property type="entry name" value="PbH1"/>
    <property type="match status" value="27"/>
</dbReference>
<dbReference type="NCBIfam" id="TIGR03804">
    <property type="entry name" value="para_beta_helix"/>
    <property type="match status" value="6"/>
</dbReference>
<dbReference type="Pfam" id="PF18911">
    <property type="entry name" value="PKD_4"/>
    <property type="match status" value="3"/>
</dbReference>
<dbReference type="CDD" id="cd00146">
    <property type="entry name" value="PKD"/>
    <property type="match status" value="4"/>
</dbReference>
<keyword evidence="2" id="KW-0677">Repeat</keyword>
<reference evidence="5" key="2">
    <citation type="submission" date="2019-02" db="EMBL/GenBank/DDBJ databases">
        <authorList>
            <person name="Chen S.-C."/>
            <person name="Chien H.-H."/>
            <person name="Lai M.-C."/>
        </authorList>
    </citation>
    <scope>NUCLEOTIDE SEQUENCE</scope>
    <source>
        <strain evidence="5">N2F9704</strain>
    </source>
</reference>
<dbReference type="SMART" id="SM00089">
    <property type="entry name" value="PKD"/>
    <property type="match status" value="4"/>
</dbReference>
<feature type="domain" description="PKD" evidence="4">
    <location>
        <begin position="1217"/>
        <end position="1302"/>
    </location>
</feature>
<keyword evidence="6" id="KW-1185">Reference proteome</keyword>
<name>A0A8A3S6Z3_9EURY</name>
<feature type="domain" description="PKD" evidence="4">
    <location>
        <begin position="785"/>
        <end position="860"/>
    </location>
</feature>
<gene>
    <name evidence="5" type="ORF">RJ40_11350</name>
</gene>
<dbReference type="InterPro" id="IPR007742">
    <property type="entry name" value="NosD_dom"/>
</dbReference>
<dbReference type="InterPro" id="IPR051550">
    <property type="entry name" value="SCF-Subunits/Alg-Epimerases"/>
</dbReference>
<dbReference type="GeneID" id="76424970"/>
<dbReference type="NCBIfam" id="TIGR04213">
    <property type="entry name" value="PGF_pre_PGF"/>
    <property type="match status" value="1"/>
</dbReference>
<accession>A0A8A3S6Z3</accession>
<dbReference type="Proteomes" id="UP001042704">
    <property type="component" value="Chromosome"/>
</dbReference>
<comment type="pathway">
    <text evidence="1">Protein modification; protein ubiquitination.</text>
</comment>
<dbReference type="PANTHER" id="PTHR22990">
    <property type="entry name" value="F-BOX ONLY PROTEIN"/>
    <property type="match status" value="1"/>
</dbReference>
<dbReference type="PANTHER" id="PTHR22990:SF15">
    <property type="entry name" value="F-BOX ONLY PROTEIN 10"/>
    <property type="match status" value="1"/>
</dbReference>
<feature type="domain" description="PKD" evidence="4">
    <location>
        <begin position="365"/>
        <end position="424"/>
    </location>
</feature>
<evidence type="ECO:0000259" key="4">
    <source>
        <dbReference type="PROSITE" id="PS50093"/>
    </source>
</evidence>
<dbReference type="InterPro" id="IPR011050">
    <property type="entry name" value="Pectin_lyase_fold/virulence"/>
</dbReference>
<feature type="domain" description="PKD" evidence="4">
    <location>
        <begin position="1299"/>
        <end position="1362"/>
    </location>
</feature>
<dbReference type="SUPFAM" id="SSF51126">
    <property type="entry name" value="Pectin lyase-like"/>
    <property type="match status" value="3"/>
</dbReference>
<evidence type="ECO:0000313" key="6">
    <source>
        <dbReference type="Proteomes" id="UP001042704"/>
    </source>
</evidence>
<protein>
    <submittedName>
        <fullName evidence="5">PKD domain-containing protein</fullName>
    </submittedName>
</protein>
<dbReference type="InterPro" id="IPR022409">
    <property type="entry name" value="PKD/Chitinase_dom"/>
</dbReference>
<dbReference type="KEGG" id="maqe:RJ40_11350"/>
<dbReference type="SUPFAM" id="SSF49299">
    <property type="entry name" value="PKD domain"/>
    <property type="match status" value="4"/>
</dbReference>
<dbReference type="InterPro" id="IPR026453">
    <property type="entry name" value="PGF_pre_PGF"/>
</dbReference>
<dbReference type="EMBL" id="CP036172">
    <property type="protein sequence ID" value="QSZ68047.1"/>
    <property type="molecule type" value="Genomic_DNA"/>
</dbReference>
<dbReference type="InterPro" id="IPR006626">
    <property type="entry name" value="PbH1"/>
</dbReference>
<proteinExistence type="predicted"/>
<evidence type="ECO:0000256" key="1">
    <source>
        <dbReference type="ARBA" id="ARBA00004906"/>
    </source>
</evidence>
<dbReference type="Pfam" id="PF00801">
    <property type="entry name" value="PKD"/>
    <property type="match status" value="1"/>
</dbReference>